<dbReference type="FunFam" id="3.30.559.10:FF:000012">
    <property type="entry name" value="Non-ribosomal peptide synthetase"/>
    <property type="match status" value="1"/>
</dbReference>
<dbReference type="FunFam" id="3.40.50.980:FF:000001">
    <property type="entry name" value="Non-ribosomal peptide synthetase"/>
    <property type="match status" value="4"/>
</dbReference>
<dbReference type="GO" id="GO:0017000">
    <property type="term" value="P:antibiotic biosynthetic process"/>
    <property type="evidence" value="ECO:0007669"/>
    <property type="project" value="UniProtKB-KW"/>
</dbReference>
<evidence type="ECO:0000256" key="4">
    <source>
        <dbReference type="ARBA" id="ARBA00022553"/>
    </source>
</evidence>
<dbReference type="CDD" id="cd17643">
    <property type="entry name" value="A_NRPS_Cytc1-like"/>
    <property type="match status" value="1"/>
</dbReference>
<dbReference type="SUPFAM" id="SSF53474">
    <property type="entry name" value="alpha/beta-Hydrolases"/>
    <property type="match status" value="1"/>
</dbReference>
<dbReference type="SUPFAM" id="SSF47336">
    <property type="entry name" value="ACP-like"/>
    <property type="match status" value="4"/>
</dbReference>
<keyword evidence="4" id="KW-0597">Phosphoprotein</keyword>
<dbReference type="InterPro" id="IPR006162">
    <property type="entry name" value="Ppantetheine_attach_site"/>
</dbReference>
<dbReference type="Gene3D" id="3.30.559.10">
    <property type="entry name" value="Chloramphenicol acetyltransferase-like domain"/>
    <property type="match status" value="5"/>
</dbReference>
<dbReference type="FunFam" id="2.30.38.10:FF:000001">
    <property type="entry name" value="Non-ribosomal peptide synthetase PvdI"/>
    <property type="match status" value="4"/>
</dbReference>
<dbReference type="InterPro" id="IPR010071">
    <property type="entry name" value="AA_adenyl_dom"/>
</dbReference>
<feature type="domain" description="Carrier" evidence="7">
    <location>
        <begin position="4563"/>
        <end position="4638"/>
    </location>
</feature>
<comment type="cofactor">
    <cofactor evidence="1">
        <name>pantetheine 4'-phosphate</name>
        <dbReference type="ChEBI" id="CHEBI:47942"/>
    </cofactor>
</comment>
<evidence type="ECO:0000313" key="9">
    <source>
        <dbReference type="Proteomes" id="UP000321555"/>
    </source>
</evidence>
<dbReference type="Pfam" id="PF00501">
    <property type="entry name" value="AMP-binding"/>
    <property type="match status" value="4"/>
</dbReference>
<dbReference type="Gene3D" id="1.10.287.490">
    <property type="entry name" value="Helix hairpin bin"/>
    <property type="match status" value="1"/>
</dbReference>
<dbReference type="GO" id="GO:0031177">
    <property type="term" value="F:phosphopantetheine binding"/>
    <property type="evidence" value="ECO:0007669"/>
    <property type="project" value="InterPro"/>
</dbReference>
<keyword evidence="5" id="KW-0677">Repeat</keyword>
<dbReference type="InterPro" id="IPR020845">
    <property type="entry name" value="AMP-binding_CS"/>
</dbReference>
<dbReference type="InterPro" id="IPR036736">
    <property type="entry name" value="ACP-like_sf"/>
</dbReference>
<dbReference type="KEGG" id="bda:FSZ17_07095"/>
<dbReference type="Pfam" id="PF00668">
    <property type="entry name" value="Condensation"/>
    <property type="match status" value="5"/>
</dbReference>
<dbReference type="PROSITE" id="PS50075">
    <property type="entry name" value="CARRIER"/>
    <property type="match status" value="4"/>
</dbReference>
<name>A0A5B8Z2H9_CYTDA</name>
<dbReference type="GO" id="GO:0043041">
    <property type="term" value="P:amino acid activation for nonribosomal peptide biosynthetic process"/>
    <property type="evidence" value="ECO:0007669"/>
    <property type="project" value="TreeGrafter"/>
</dbReference>
<dbReference type="FunFam" id="3.30.300.30:FF:000010">
    <property type="entry name" value="Enterobactin synthetase component F"/>
    <property type="match status" value="3"/>
</dbReference>
<dbReference type="Pfam" id="PF00975">
    <property type="entry name" value="Thioesterase"/>
    <property type="match status" value="1"/>
</dbReference>
<dbReference type="InterPro" id="IPR020806">
    <property type="entry name" value="PKS_PP-bd"/>
</dbReference>
<dbReference type="NCBIfam" id="NF003417">
    <property type="entry name" value="PRK04813.1"/>
    <property type="match status" value="4"/>
</dbReference>
<reference evidence="9" key="1">
    <citation type="submission" date="2019-08" db="EMBL/GenBank/DDBJ databases">
        <authorList>
            <person name="Zheng X."/>
        </authorList>
    </citation>
    <scope>NUCLEOTIDE SEQUENCE [LARGE SCALE GENOMIC DNA]</scope>
    <source>
        <strain evidence="9">FJAT-25496</strain>
    </source>
</reference>
<dbReference type="InterPro" id="IPR000873">
    <property type="entry name" value="AMP-dep_synth/lig_dom"/>
</dbReference>
<dbReference type="PROSITE" id="PS00012">
    <property type="entry name" value="PHOSPHOPANTETHEINE"/>
    <property type="match status" value="2"/>
</dbReference>
<dbReference type="Gene3D" id="3.40.50.980">
    <property type="match status" value="8"/>
</dbReference>
<dbReference type="GO" id="GO:0003824">
    <property type="term" value="F:catalytic activity"/>
    <property type="evidence" value="ECO:0007669"/>
    <property type="project" value="InterPro"/>
</dbReference>
<dbReference type="SUPFAM" id="SSF52777">
    <property type="entry name" value="CoA-dependent acyltransferases"/>
    <property type="match status" value="10"/>
</dbReference>
<dbReference type="InterPro" id="IPR029058">
    <property type="entry name" value="AB_hydrolase_fold"/>
</dbReference>
<dbReference type="FunFam" id="3.40.50.12780:FF:000012">
    <property type="entry name" value="Non-ribosomal peptide synthetase"/>
    <property type="match status" value="4"/>
</dbReference>
<dbReference type="CDD" id="cd19531">
    <property type="entry name" value="LCL_NRPS-like"/>
    <property type="match status" value="2"/>
</dbReference>
<dbReference type="InterPro" id="IPR023213">
    <property type="entry name" value="CAT-like_dom_sf"/>
</dbReference>
<dbReference type="FunFam" id="3.40.50.980:FF:000002">
    <property type="entry name" value="Enterobactin synthetase component F"/>
    <property type="match status" value="1"/>
</dbReference>
<organism evidence="8 9">
    <name type="scientific">Cytobacillus dafuensis</name>
    <name type="common">Bacillus dafuensis</name>
    <dbReference type="NCBI Taxonomy" id="1742359"/>
    <lineage>
        <taxon>Bacteria</taxon>
        <taxon>Bacillati</taxon>
        <taxon>Bacillota</taxon>
        <taxon>Bacilli</taxon>
        <taxon>Bacillales</taxon>
        <taxon>Bacillaceae</taxon>
        <taxon>Cytobacillus</taxon>
    </lineage>
</organism>
<dbReference type="PANTHER" id="PTHR45527:SF1">
    <property type="entry name" value="FATTY ACID SYNTHASE"/>
    <property type="match status" value="1"/>
</dbReference>
<dbReference type="InterPro" id="IPR001242">
    <property type="entry name" value="Condensation_dom"/>
</dbReference>
<dbReference type="Proteomes" id="UP000321555">
    <property type="component" value="Chromosome"/>
</dbReference>
<accession>A0A5B8Z2H9</accession>
<evidence type="ECO:0000313" key="8">
    <source>
        <dbReference type="EMBL" id="QED47027.1"/>
    </source>
</evidence>
<sequence>MMAAPEIKKIYPLSPMQEGMLFYALYSKKSKAYFEQVRLEIKKSIDIRVFEESFNRLIARHDILRSIFIHEEVPRPLQVVLNQRQANIHYENIHQLNPEEQEQALTSYLEEDKKRLFELDKDLLMRIAVFETGTSSFTVIWSFHHILLDGWSLGLLWEEFMSIYEGMMTRDPANLPPIQPYSNYINWLEKRDRKESLKYWKSYLSGYEVQASLPKKTESHADDDYDLKWIDIPLDDNLLAKMESHARQLKVTLNSYIQVVWGILLTKYNKTKDVVFGSVLSGRPSEIPGVEQMIGLFIQTAPVRITVSKESTFEELLVKVQKDALASQEHSFVPLADIQAQSDLGKELLNHLVMFENYPLNTNLHDEREHKLSVSKMDIIEHTNYDFQLLVIPGEHYNVRLSFNATVYEQELMKNISVHFHNLLKQVTDFPGVAINDIEILTKSEKQKILEFSTGNNVKLRKDIMIHEILQEQATRIPDKIALRFGNEYLTYKQLNEKSNQLASVLQENGLRAGETVGIRLNRSLEMVIGIYGILKAGGAYLPIDPSFPNERTSYLLEDTNTRYLLTKSDIKPLNSGFEGTTLLLDNQNLYTGDVKNIDSRNSPEDLIYVIYTSGSTGKPKGVMVQHNSVMNRLYWMQREYPITEDDVILQKTPFTFDVSVWELFWWTITGSSLCLLAPGGEKDPEVLVNTIYQNDVTILHFVPSMLQVFLKYVEDKKETVKQLSLVKYFFASGEALLLNQVHKFNELLFTANDTKLINLYGPTEATVDVSYYDCSTKCIDGRVPIGKPIDNVQLYIVDAYNRLMPVGVIGELCIAGDGLARGYLNRHDLTNEKFVNNPFNKGTKMYRTGDLARWLSNGQIEYLGRLDHQVKVRGYRIELQEIEAFLLEHVKVSEAVVTLRKDVSNEGYLCAYVVLKRDWIKDSSVIQSELKEFLGTNVPGYMVPAHIVTLSKMPLTPNGKLDRKSLPEPKVLLNNRYETPQAGTEQLIAEIWKEILGIKDIGVHDDFFDLGGHSLKATMLVARLKKIIGKTIPLSEFFENSTIRKLAEKLELETIEQKKEDIQQAVISSSYPLSSSQQRLFVLNQFEEIGTSYNMPNALIIDGAIDIKQLRASIHQVVRRHETLRTVFDIHDGKPVQIIKDTIEVEVEQVNAIGEAISQIASNFVQPFNLNEGPLFRVSLVTLNENRHLLLFDIHHILSDGISMNILVKEVLSRYKGQEFEPLSIQYKDFAVWQQSEKNADLYLKQQNYWLNQFKNEPVPLDLPLKGKRPAIQSFEGNRLSGKFDPELVKKLKNLVQETESSVYMILMAAYNILLSKYSGQEDIVIGSPVSGRSREEIQAIIGVFVNMLPMRNYPSGAKSFRSFLQDVKKKTLDALEHQDYPFEDLIEKLELRRDTSHHPLFDVVLVHQNMEQTQFILDNTIVTSFELPQQTSKFDLTLETVEETKGISFSWEYKTSLFSEEMINQISTHFIEILKKVVEQPDSPISQFDVVTIEEQEQIKQQFNKMDTDYPKHETIHTIFEKQVENFPENRAISFAGHFMTYRELNNCVNQLGSKLKKTGIGPEKLAIILMDRSPNMIISILAVLKAGGAYVPIDPSYPKERIQFIIDDCEAQIILSEAELPKGLAFKGELVRVDKVNLEMDRPTPNLPIEAKAENLAYIIYTSGTTGKPKGVMIEHRNVVRLLKNDSFLFDFDENDVWTVFHSYSFDFSVWEIFGALLYGGTSVIVSKETAQNPELFLHVLEKEKVTILNQTPSAFSSLIKQEQSSSVNLSLRYIIFGGEALSPSVLKGWYKKYPDVRLINMYGITETTVHVTYKEITWQDIQGETSPIGQPIPTLAIYILDKWGNLTPFGVPGELCIAGDGLARGYLNQPELTAEKFIVHQNEAGSRLYRSGDLARWLPDGSIEYLGRIDDQVKIRGHRIELGEIEAQLLQMEGVEDAVVLTRNDADGTAYLCGYLVSREDVTISAIRNHLSRTLPDYMIPASYVLLDQLPLTPNGKVDKRALPEPEGLIHLGVEYEAPQGEAEQRLARVWKEVLKAGKVGRHDHFFDLGGDSIKGIQVAARLHEKGWKLQLKDLFRYPTVAELAPYVQQVTGGQISQDEVTGEVSLSPIQRWFFDQRFEEAHHWNQAVLLESPEDLDPVALQSSFESLLHHHDALRMTYREEEGQILQWNRITTEENLYHWETIQISDIGDSLASKIEKECTRLQSRLNLAEGPLVAGGLFQTKKNDYFFVAIHHLAVDGVSWRILLEDLWEGYQQAKRSEPIQLPMKTDSFQKWSSELTQYAQGRAIKKELAYWKDVVSIPVTPLPKDGNASENRIADEDQVIIQFTREDTARLVKEANRAYRTEINDLLLTALHGAVQEWTGDENLVVDLEGHGREFIGEGIDISRTVGWFTSMFPVALTSSGSIEIGGKLQAIKEQLRRIPNKGIGYGLLAYLSSLDEKLQTYHPEIGFNYLGDFGEGLQNDKQAMTMSDISSGTSLGMANHRVHTLEINGMTLEGSLQFRVSFNRFEFKKSTIETFAEGFKRNLNQLVDYCIAQEQSVKTPSDVGLSTLPIEVWKDIQKVHSAESIEEIRPLSPMQEGILFESLMNPNSPAYFEQLSFVVNGKLEREYLWQSFQDLAVRHDILRTVFTTEGEHPLQIVVKELLLDVKEFSLLDITPDERQAAIEARKEADKEKGFDLKKGPLMRLTVLETDKEEFVLIWSHHHILMDGWCLGILLQEFLTLYAARKEGRRAELGPVESYGRYIEWLTNQDREEAKEYWREKVAGYVEQASLPKKQMTSASTYKQEELSYTMSTTLSKQVEQVARHLNSTISTVLQAAWGVLLSRYCQQEDVIFGTVVSGRPPAVKGIEKTVGLFINTIPVRFQAAKDKTFVDLVKEGQSWVVSSQEHSFLSLAEIQAESELGQGLIDHIFVVENYPFDEEAMSEKGARADLRIKNEGVFEQTSFDFNVIVVPGEQIHYAFRYNPEVYETALINYLKGHFVRVIEQVIESPETNISEVQLTSAYEQSCLQSFNDTEKDYNLEQTFVKLFEEQVDRAPFNVAVVASEMKWTYERLNQEANQLARHLQAKGLSSEQIVAILAEPSVEMILAVLAVLKAGGAYVPIDPNYPSERIQYMIKDSQAEIVITHHHLSDKVNGEREKVILEERSWVRESVENLPTSCEPNGLAYVIYTSGTTGHPKGVMIEHRSLSNLCQWHNDQFELTELDRSTKIAGFGFDASVWEIFPPLLKGAALYVVPEEFRTDIHELNKFFEQNQITISFLPTPLCEPFLALDNQSLRILLTGGDRLKTYQPVRFQLINNYGPTENTVVATSGAIDHQSTNLPIGRPIANTQVYILGKNHELQPIGVPGELCIAGDGLARGYLNQPELTAEKFIEHPHEAGSRLYRSGDLARWLPDGSIEYLGRIDDQVKIRGHRIEVGEIEAQLLKLKEVEDAVVLAHKDSDGMAYLCAYSVSSEKIKEKKVRVELAKRLPEYMIPAFFMQIDQLPLTRNGKVDRNALVEKSISIESIKSEKPRNQTEERLLRIWKEVLDSKVIGVDHNFFYKGGHSLKAASLAAKVSKEFNLDFPIRAVFENPTIAEMASFLKTIDSKKHNRITLADEMTHYPASSAQERLFIINQFDKSNISYNIPAIFTSNERIDEKKLKEVLKCLVERHESLRTSFELKAGELLQIIADEADIEVKIYYMKAVNLNEEMQKFVKPFDLYSSPLMRVNLLRLEEGTDILMVDMHHIISDGVSIDILMNDFIKLYYGEGLASLPIQYKDYAVWQKRELESDRLAIQEAYWLNQFDDELPTLELPTDFTRPAINEFIGDRFRVSIDEALYSRVKDLALATNTSIYMLLLSAYSVLLSKYSQQEDIIIGSPISGRIQEEVQGLIGMFANTLALRVNPKGTYSFSEFLQDAKEVILDAFENQEYPFEKLVEKLNIKRDVSRNAIFDTVFVLRHAETAASENSLLSPITVANPTSKFDITLEVIDDGKNLMFEWEYSTQLFTSGTIQKMAKHLIAILKSVTEHPNFLIQDIKYLSKEEEKEILVDFNATDMTFPIERTLDQMVEEQAIKSPFETALIYGERCITYRELSKQANAVASCLVQVGIQPGDHVGIIAGRHAEAVAGLLGILKTGAAYVPMEPDYPKERIRYIQEQSHITHVVLDGESRQQEEYLLPGTKVIKLEEAINSHVTKPTNSKDSSNLAYIIYTSGSTGKPKGVMIEHKSAVNLIHWVNSTYRVGPKDRLLWLTSMCFDLSVYDLFGILAAGGTVVIAQKEDVQNPLRLQEMLRKERITFWDSVPTTLNHVIRSLDESEISYLQEDLRLIFLSGDWIPVNLKKRAEVYLPNAKMIGLGGATEGTVWSNYYPIETVHDGQKSIPYGKPIGNNTFYILDANQCPVPKGVTGELYIGGIGVARGYIGDDEKTNASFMKDPFQKEETARMYRTGDLGRMISDGNMEFLGRKDYQVKVRGYRIELGEVEAQLTTHHGVKEALATVIKDGEENSGIVAYLLGDKSIQDSELRQHLLASLPIYMLPAHYIWLEKWPLSSNGKIDRKSLPNPKELYYHKEYDAPKSSMEKVLADIWKSILGIEKIGLQDDFFELGGQSLKAASLATHILKTIGIEVPLHWIFQYTTLESLSNQIENLQLKGLVGDSPVIKLQDGEDPIFCFPPVAGFGFEYKGLAQYLNERAVYGFDFIEADNRIAQYVTIIKEIQPEGPYTLLGYSAGGNLAFEVVKALEVNGDMVAKLIIMDAERNEAIGSVTNEQIIRETEEQLIAVQEKYREYLSVPAFRQAVNKRIKNYRIYLNDTVNEGSIYADIFAVRSRDTTSLGWGIATKGEYKEFQGYGKHSEMLEDPNIQENVKQVNAILSMNKKKFPESIG</sequence>
<dbReference type="CDD" id="cd19543">
    <property type="entry name" value="DCL_NRPS"/>
    <property type="match status" value="2"/>
</dbReference>
<proteinExistence type="inferred from homology"/>
<dbReference type="Gene3D" id="2.30.38.10">
    <property type="entry name" value="Luciferase, Domain 3"/>
    <property type="match status" value="4"/>
</dbReference>
<dbReference type="InterPro" id="IPR009081">
    <property type="entry name" value="PP-bd_ACP"/>
</dbReference>
<dbReference type="InterPro" id="IPR010060">
    <property type="entry name" value="NRPS_synth"/>
</dbReference>
<dbReference type="Pfam" id="PF13193">
    <property type="entry name" value="AMP-binding_C"/>
    <property type="match status" value="3"/>
</dbReference>
<dbReference type="GO" id="GO:0008610">
    <property type="term" value="P:lipid biosynthetic process"/>
    <property type="evidence" value="ECO:0007669"/>
    <property type="project" value="UniProtKB-ARBA"/>
</dbReference>
<dbReference type="Gene3D" id="3.30.559.30">
    <property type="entry name" value="Nonribosomal peptide synthetase, condensation domain"/>
    <property type="match status" value="5"/>
</dbReference>
<keyword evidence="9" id="KW-1185">Reference proteome</keyword>
<dbReference type="InterPro" id="IPR001031">
    <property type="entry name" value="Thioesterase"/>
</dbReference>
<dbReference type="Gene3D" id="3.30.300.30">
    <property type="match status" value="4"/>
</dbReference>
<dbReference type="CDD" id="cd19534">
    <property type="entry name" value="E_NRPS"/>
    <property type="match status" value="1"/>
</dbReference>
<feature type="domain" description="Carrier" evidence="7">
    <location>
        <begin position="980"/>
        <end position="1055"/>
    </location>
</feature>
<dbReference type="PROSITE" id="PS00455">
    <property type="entry name" value="AMP_BINDING"/>
    <property type="match status" value="4"/>
</dbReference>
<dbReference type="SMART" id="SM00823">
    <property type="entry name" value="PKS_PP"/>
    <property type="match status" value="3"/>
</dbReference>
<dbReference type="GO" id="GO:0044550">
    <property type="term" value="P:secondary metabolite biosynthetic process"/>
    <property type="evidence" value="ECO:0007669"/>
    <property type="project" value="UniProtKB-ARBA"/>
</dbReference>
<keyword evidence="6" id="KW-0045">Antibiotic biosynthesis</keyword>
<dbReference type="Pfam" id="PF00550">
    <property type="entry name" value="PP-binding"/>
    <property type="match status" value="4"/>
</dbReference>
<dbReference type="GO" id="GO:0005829">
    <property type="term" value="C:cytosol"/>
    <property type="evidence" value="ECO:0007669"/>
    <property type="project" value="TreeGrafter"/>
</dbReference>
<dbReference type="SUPFAM" id="SSF56801">
    <property type="entry name" value="Acetyl-CoA synthetase-like"/>
    <property type="match status" value="4"/>
</dbReference>
<gene>
    <name evidence="8" type="ORF">FSZ17_07095</name>
</gene>
<feature type="domain" description="Carrier" evidence="7">
    <location>
        <begin position="3520"/>
        <end position="3595"/>
    </location>
</feature>
<feature type="domain" description="Carrier" evidence="7">
    <location>
        <begin position="2022"/>
        <end position="2096"/>
    </location>
</feature>
<evidence type="ECO:0000259" key="7">
    <source>
        <dbReference type="PROSITE" id="PS50075"/>
    </source>
</evidence>
<dbReference type="NCBIfam" id="TIGR01720">
    <property type="entry name" value="NRPS-para261"/>
    <property type="match status" value="1"/>
</dbReference>
<dbReference type="NCBIfam" id="TIGR01733">
    <property type="entry name" value="AA-adenyl-dom"/>
    <property type="match status" value="4"/>
</dbReference>
<dbReference type="EMBL" id="CP042593">
    <property type="protein sequence ID" value="QED47027.1"/>
    <property type="molecule type" value="Genomic_DNA"/>
</dbReference>
<dbReference type="PANTHER" id="PTHR45527">
    <property type="entry name" value="NONRIBOSOMAL PEPTIDE SYNTHETASE"/>
    <property type="match status" value="1"/>
</dbReference>
<dbReference type="Gene3D" id="1.10.1200.10">
    <property type="entry name" value="ACP-like"/>
    <property type="match status" value="4"/>
</dbReference>
<evidence type="ECO:0000256" key="6">
    <source>
        <dbReference type="ARBA" id="ARBA00023194"/>
    </source>
</evidence>
<evidence type="ECO:0000256" key="1">
    <source>
        <dbReference type="ARBA" id="ARBA00001957"/>
    </source>
</evidence>
<dbReference type="InterPro" id="IPR045851">
    <property type="entry name" value="AMP-bd_C_sf"/>
</dbReference>
<protein>
    <submittedName>
        <fullName evidence="8">Amino acid adenylation domain-containing protein</fullName>
    </submittedName>
</protein>
<dbReference type="STRING" id="1742359.GCA_001439625_02286"/>
<comment type="similarity">
    <text evidence="2">Belongs to the ATP-dependent AMP-binding enzyme family.</text>
</comment>
<dbReference type="CDD" id="cd05930">
    <property type="entry name" value="A_NRPS"/>
    <property type="match status" value="3"/>
</dbReference>
<evidence type="ECO:0000256" key="3">
    <source>
        <dbReference type="ARBA" id="ARBA00022450"/>
    </source>
</evidence>
<evidence type="ECO:0000256" key="2">
    <source>
        <dbReference type="ARBA" id="ARBA00006432"/>
    </source>
</evidence>
<dbReference type="Gene3D" id="3.40.50.1820">
    <property type="entry name" value="alpha/beta hydrolase"/>
    <property type="match status" value="1"/>
</dbReference>
<dbReference type="InterPro" id="IPR025110">
    <property type="entry name" value="AMP-bd_C"/>
</dbReference>
<dbReference type="OrthoDB" id="9765680at2"/>
<keyword evidence="3" id="KW-0596">Phosphopantetheine</keyword>
<dbReference type="FunFam" id="1.10.1200.10:FF:000005">
    <property type="entry name" value="Nonribosomal peptide synthetase 1"/>
    <property type="match status" value="4"/>
</dbReference>
<evidence type="ECO:0000256" key="5">
    <source>
        <dbReference type="ARBA" id="ARBA00022737"/>
    </source>
</evidence>